<evidence type="ECO:0000313" key="1">
    <source>
        <dbReference type="EMBL" id="PNE37268.1"/>
    </source>
</evidence>
<dbReference type="Proteomes" id="UP000236047">
    <property type="component" value="Unassembled WGS sequence"/>
</dbReference>
<dbReference type="SUPFAM" id="SSF52540">
    <property type="entry name" value="P-loop containing nucleoside triphosphate hydrolases"/>
    <property type="match status" value="1"/>
</dbReference>
<dbReference type="SUPFAM" id="SSF46785">
    <property type="entry name" value="Winged helix' DNA-binding domain"/>
    <property type="match status" value="1"/>
</dbReference>
<organism evidence="1 2">
    <name type="scientific">Streptomyces noursei</name>
    <name type="common">Streptomyces albulus</name>
    <dbReference type="NCBI Taxonomy" id="1971"/>
    <lineage>
        <taxon>Bacteria</taxon>
        <taxon>Bacillati</taxon>
        <taxon>Actinomycetota</taxon>
        <taxon>Actinomycetes</taxon>
        <taxon>Kitasatosporales</taxon>
        <taxon>Streptomycetaceae</taxon>
        <taxon>Streptomyces</taxon>
    </lineage>
</organism>
<comment type="caution">
    <text evidence="1">The sequence shown here is derived from an EMBL/GenBank/DDBJ whole genome shotgun (WGS) entry which is preliminary data.</text>
</comment>
<dbReference type="PANTHER" id="PTHR34704:SF1">
    <property type="entry name" value="ATPASE"/>
    <property type="match status" value="1"/>
</dbReference>
<dbReference type="PANTHER" id="PTHR34704">
    <property type="entry name" value="ATPASE"/>
    <property type="match status" value="1"/>
</dbReference>
<dbReference type="RefSeq" id="WP_102925007.1">
    <property type="nucleotide sequence ID" value="NZ_LJSN01000003.1"/>
</dbReference>
<proteinExistence type="predicted"/>
<name>A0A2N8P8B1_STRNR</name>
<dbReference type="InterPro" id="IPR027417">
    <property type="entry name" value="P-loop_NTPase"/>
</dbReference>
<reference evidence="2" key="1">
    <citation type="submission" date="2015-09" db="EMBL/GenBank/DDBJ databases">
        <authorList>
            <person name="Graham D.E."/>
            <person name="Mahan K.M."/>
            <person name="Klingeman D.M."/>
            <person name="Fida T."/>
            <person name="Giannone R.J."/>
            <person name="Hettich R.L."/>
            <person name="Parry R.J."/>
            <person name="Spain J.C."/>
        </authorList>
    </citation>
    <scope>NUCLEOTIDE SEQUENCE [LARGE SCALE GENOMIC DNA]</scope>
    <source>
        <strain evidence="2">JCM 4701</strain>
    </source>
</reference>
<gene>
    <name evidence="1" type="ORF">AOB60_23145</name>
</gene>
<dbReference type="Gene3D" id="3.40.50.300">
    <property type="entry name" value="P-loop containing nucleotide triphosphate hydrolases"/>
    <property type="match status" value="1"/>
</dbReference>
<sequence>MSSSDATALPARPDRIFDRADEWTDLVAFAQDPRPGPTLALVSGQRRQGKTFLLEAVSRATGGFYFDGQAAAEAESLRRFAERLAAHTGAESVPHWHGWDEAAQALLVLGDERPAPVIIDDFPELVGHSPALPSVLHAAFARVHQERPHNRTRLILSGASPAVIRRLFAGPSSLHGLASLELAMQPFGFRKAARFWGIRAPRLAVQVHAVVGGTPAYRGDLVCDDVPAGPDDFDAWVCRTVLNPRVPLFWEARHLLEQEGDYADRALCHSVLVAIAGGRSTPGGIADRLGASLHDVSHVLAVMHKHGLLHGEPDAFRPGLTRYRIAEPLLAFEHAIAWPHRAALEQEEAPAVWRRIRPVFDATVAAPHFAQLCRDWATQYATWDTFGGEPTTAVRGTVPDPEEDTRLDAEVVVRGMADGRPGVLLSVGLARWNEIMDAPHLARLRRILALLTASGEDIGQVVPACYSGVGFGPELRAAEAKGEVLLIGTDRLYHGD</sequence>
<dbReference type="EMBL" id="LJSN01000003">
    <property type="protein sequence ID" value="PNE37268.1"/>
    <property type="molecule type" value="Genomic_DNA"/>
</dbReference>
<evidence type="ECO:0000313" key="2">
    <source>
        <dbReference type="Proteomes" id="UP000236047"/>
    </source>
</evidence>
<keyword evidence="2" id="KW-1185">Reference proteome</keyword>
<accession>A0A2N8P8B1</accession>
<dbReference type="AlphaFoldDB" id="A0A2N8P8B1"/>
<protein>
    <submittedName>
        <fullName evidence="1">GTP-binding protein</fullName>
    </submittedName>
</protein>
<dbReference type="InterPro" id="IPR036390">
    <property type="entry name" value="WH_DNA-bd_sf"/>
</dbReference>